<organism evidence="1 2">
    <name type="scientific">Meloidogyne enterolobii</name>
    <name type="common">Root-knot nematode worm</name>
    <name type="synonym">Meloidogyne mayaguensis</name>
    <dbReference type="NCBI Taxonomy" id="390850"/>
    <lineage>
        <taxon>Eukaryota</taxon>
        <taxon>Metazoa</taxon>
        <taxon>Ecdysozoa</taxon>
        <taxon>Nematoda</taxon>
        <taxon>Chromadorea</taxon>
        <taxon>Rhabditida</taxon>
        <taxon>Tylenchina</taxon>
        <taxon>Tylenchomorpha</taxon>
        <taxon>Tylenchoidea</taxon>
        <taxon>Meloidogynidae</taxon>
        <taxon>Meloidogyninae</taxon>
        <taxon>Meloidogyne</taxon>
    </lineage>
</organism>
<evidence type="ECO:0000313" key="2">
    <source>
        <dbReference type="Proteomes" id="UP001497535"/>
    </source>
</evidence>
<sequence>MTPQDFLDSLTLDEPRERTFRNVINKNQVKKFIQNTPPLRRGNSKMFSELGDKGIISYAEYLFLVTLLTSIFLLNLLRSNFSKVFKKKFRIFF</sequence>
<keyword evidence="2" id="KW-1185">Reference proteome</keyword>
<dbReference type="EMBL" id="CAVMJV010000088">
    <property type="protein sequence ID" value="CAK5091455.1"/>
    <property type="molecule type" value="Genomic_DNA"/>
</dbReference>
<dbReference type="Proteomes" id="UP001497535">
    <property type="component" value="Unassembled WGS sequence"/>
</dbReference>
<comment type="caution">
    <text evidence="1">The sequence shown here is derived from an EMBL/GenBank/DDBJ whole genome shotgun (WGS) entry which is preliminary data.</text>
</comment>
<accession>A0ACB1AJ50</accession>
<reference evidence="1" key="1">
    <citation type="submission" date="2023-11" db="EMBL/GenBank/DDBJ databases">
        <authorList>
            <person name="Poullet M."/>
        </authorList>
    </citation>
    <scope>NUCLEOTIDE SEQUENCE</scope>
    <source>
        <strain evidence="1">E1834</strain>
    </source>
</reference>
<proteinExistence type="predicted"/>
<protein>
    <submittedName>
        <fullName evidence="1">Uncharacterized protein</fullName>
    </submittedName>
</protein>
<gene>
    <name evidence="1" type="ORF">MENTE1834_LOCUS39295</name>
</gene>
<evidence type="ECO:0000313" key="1">
    <source>
        <dbReference type="EMBL" id="CAK5091455.1"/>
    </source>
</evidence>
<name>A0ACB1AJ50_MELEN</name>